<protein>
    <submittedName>
        <fullName evidence="2">Alpha/beta fold hydrolase</fullName>
    </submittedName>
</protein>
<proteinExistence type="predicted"/>
<evidence type="ECO:0000313" key="3">
    <source>
        <dbReference type="Proteomes" id="UP001597463"/>
    </source>
</evidence>
<evidence type="ECO:0000313" key="2">
    <source>
        <dbReference type="EMBL" id="MFD2755927.1"/>
    </source>
</evidence>
<organism evidence="2 3">
    <name type="scientific">Comamonas terrae</name>
    <dbReference type="NCBI Taxonomy" id="673548"/>
    <lineage>
        <taxon>Bacteria</taxon>
        <taxon>Pseudomonadati</taxon>
        <taxon>Pseudomonadota</taxon>
        <taxon>Betaproteobacteria</taxon>
        <taxon>Burkholderiales</taxon>
        <taxon>Comamonadaceae</taxon>
        <taxon>Comamonas</taxon>
    </lineage>
</organism>
<evidence type="ECO:0000259" key="1">
    <source>
        <dbReference type="Pfam" id="PF00561"/>
    </source>
</evidence>
<dbReference type="InterPro" id="IPR000073">
    <property type="entry name" value="AB_hydrolase_1"/>
</dbReference>
<reference evidence="3" key="1">
    <citation type="journal article" date="2019" name="Int. J. Syst. Evol. Microbiol.">
        <title>The Global Catalogue of Microorganisms (GCM) 10K type strain sequencing project: providing services to taxonomists for standard genome sequencing and annotation.</title>
        <authorList>
            <consortium name="The Broad Institute Genomics Platform"/>
            <consortium name="The Broad Institute Genome Sequencing Center for Infectious Disease"/>
            <person name="Wu L."/>
            <person name="Ma J."/>
        </authorList>
    </citation>
    <scope>NUCLEOTIDE SEQUENCE [LARGE SCALE GENOMIC DNA]</scope>
    <source>
        <strain evidence="3">TISTR 1906</strain>
    </source>
</reference>
<comment type="caution">
    <text evidence="2">The sequence shown here is derived from an EMBL/GenBank/DDBJ whole genome shotgun (WGS) entry which is preliminary data.</text>
</comment>
<keyword evidence="2" id="KW-0378">Hydrolase</keyword>
<gene>
    <name evidence="2" type="ORF">ACFSW6_17795</name>
</gene>
<dbReference type="SUPFAM" id="SSF53474">
    <property type="entry name" value="alpha/beta-Hydrolases"/>
    <property type="match status" value="1"/>
</dbReference>
<dbReference type="PANTHER" id="PTHR43689:SF8">
    <property type="entry name" value="ALPHA_BETA-HYDROLASES SUPERFAMILY PROTEIN"/>
    <property type="match status" value="1"/>
</dbReference>
<dbReference type="Pfam" id="PF00561">
    <property type="entry name" value="Abhydrolase_1"/>
    <property type="match status" value="1"/>
</dbReference>
<dbReference type="InterPro" id="IPR029058">
    <property type="entry name" value="AB_hydrolase_fold"/>
</dbReference>
<accession>A0ABW5UQM0</accession>
<sequence length="267" mass="28647">MNPSAIPSCATSEALVPTPAGRLYARRWHADGAGGRAPVVLLHDSLGSVALWREFPEQLAAATGRDVIAYDRLGFGWSDPHPGRLAADFVAQEVQAGFTPVHRALGLDAFVALGHSVGGGMAAMVAAAYGAQCQALVTESAQTFVEDRTLQGIRAARDDFAQPGQLQRLARYHGDKAAWVLSAWVDSWLSPEFAGYRLDQALARVHCPVLAIHGERDEFGSLVHPENIRQWAAGPVETEIIAGGGHVPHRELPGRITERIARFLAAL</sequence>
<keyword evidence="3" id="KW-1185">Reference proteome</keyword>
<dbReference type="EMBL" id="JBHUMV010000008">
    <property type="protein sequence ID" value="MFD2755927.1"/>
    <property type="molecule type" value="Genomic_DNA"/>
</dbReference>
<dbReference type="Gene3D" id="3.40.50.1820">
    <property type="entry name" value="alpha/beta hydrolase"/>
    <property type="match status" value="1"/>
</dbReference>
<dbReference type="Proteomes" id="UP001597463">
    <property type="component" value="Unassembled WGS sequence"/>
</dbReference>
<dbReference type="RefSeq" id="WP_066471392.1">
    <property type="nucleotide sequence ID" value="NZ_BCNT01000001.1"/>
</dbReference>
<name>A0ABW5UQM0_9BURK</name>
<dbReference type="GO" id="GO:0016787">
    <property type="term" value="F:hydrolase activity"/>
    <property type="evidence" value="ECO:0007669"/>
    <property type="project" value="UniProtKB-KW"/>
</dbReference>
<feature type="domain" description="AB hydrolase-1" evidence="1">
    <location>
        <begin position="38"/>
        <end position="188"/>
    </location>
</feature>
<dbReference type="PANTHER" id="PTHR43689">
    <property type="entry name" value="HYDROLASE"/>
    <property type="match status" value="1"/>
</dbReference>